<feature type="compositionally biased region" description="Low complexity" evidence="6">
    <location>
        <begin position="691"/>
        <end position="705"/>
    </location>
</feature>
<feature type="compositionally biased region" description="Low complexity" evidence="6">
    <location>
        <begin position="20"/>
        <end position="34"/>
    </location>
</feature>
<dbReference type="OrthoDB" id="514777at2759"/>
<feature type="region of interest" description="Disordered" evidence="6">
    <location>
        <begin position="1121"/>
        <end position="1186"/>
    </location>
</feature>
<dbReference type="InterPro" id="IPR003891">
    <property type="entry name" value="Initiation_fac_eIF4g_MI"/>
</dbReference>
<feature type="compositionally biased region" description="Basic and acidic residues" evidence="6">
    <location>
        <begin position="555"/>
        <end position="569"/>
    </location>
</feature>
<dbReference type="GO" id="GO:0003729">
    <property type="term" value="F:mRNA binding"/>
    <property type="evidence" value="ECO:0007669"/>
    <property type="project" value="TreeGrafter"/>
</dbReference>
<feature type="compositionally biased region" description="Polar residues" evidence="6">
    <location>
        <begin position="114"/>
        <end position="130"/>
    </location>
</feature>
<organism evidence="9 10">
    <name type="scientific">Brassicogethes aeneus</name>
    <name type="common">Rape pollen beetle</name>
    <name type="synonym">Meligethes aeneus</name>
    <dbReference type="NCBI Taxonomy" id="1431903"/>
    <lineage>
        <taxon>Eukaryota</taxon>
        <taxon>Metazoa</taxon>
        <taxon>Ecdysozoa</taxon>
        <taxon>Arthropoda</taxon>
        <taxon>Hexapoda</taxon>
        <taxon>Insecta</taxon>
        <taxon>Pterygota</taxon>
        <taxon>Neoptera</taxon>
        <taxon>Endopterygota</taxon>
        <taxon>Coleoptera</taxon>
        <taxon>Polyphaga</taxon>
        <taxon>Cucujiformia</taxon>
        <taxon>Nitidulidae</taxon>
        <taxon>Meligethinae</taxon>
        <taxon>Brassicogethes</taxon>
    </lineage>
</organism>
<dbReference type="Proteomes" id="UP001154078">
    <property type="component" value="Chromosome 5"/>
</dbReference>
<dbReference type="EMBL" id="OV121136">
    <property type="protein sequence ID" value="CAH0558222.1"/>
    <property type="molecule type" value="Genomic_DNA"/>
</dbReference>
<keyword evidence="3" id="KW-0597">Phosphoprotein</keyword>
<keyword evidence="4" id="KW-0810">Translation regulation</keyword>
<keyword evidence="10" id="KW-1185">Reference proteome</keyword>
<reference evidence="9" key="1">
    <citation type="submission" date="2021-12" db="EMBL/GenBank/DDBJ databases">
        <authorList>
            <person name="King R."/>
        </authorList>
    </citation>
    <scope>NUCLEOTIDE SEQUENCE</scope>
</reference>
<dbReference type="CDD" id="cd11559">
    <property type="entry name" value="W2_eIF4G1_like"/>
    <property type="match status" value="1"/>
</dbReference>
<protein>
    <submittedName>
        <fullName evidence="9">Uncharacterized protein</fullName>
    </submittedName>
</protein>
<accession>A0A9P0FIJ6</accession>
<feature type="compositionally biased region" description="Low complexity" evidence="6">
    <location>
        <begin position="287"/>
        <end position="296"/>
    </location>
</feature>
<dbReference type="SMART" id="SM00543">
    <property type="entry name" value="MIF4G"/>
    <property type="match status" value="1"/>
</dbReference>
<feature type="compositionally biased region" description="Low complexity" evidence="6">
    <location>
        <begin position="437"/>
        <end position="455"/>
    </location>
</feature>
<dbReference type="PROSITE" id="PS51366">
    <property type="entry name" value="MI"/>
    <property type="match status" value="1"/>
</dbReference>
<evidence type="ECO:0000256" key="6">
    <source>
        <dbReference type="SAM" id="MobiDB-lite"/>
    </source>
</evidence>
<comment type="similarity">
    <text evidence="1">Belongs to the eukaryotic initiation factor 4G family.</text>
</comment>
<evidence type="ECO:0000256" key="3">
    <source>
        <dbReference type="ARBA" id="ARBA00022553"/>
    </source>
</evidence>
<evidence type="ECO:0000259" key="8">
    <source>
        <dbReference type="PROSITE" id="PS51366"/>
    </source>
</evidence>
<feature type="compositionally biased region" description="Polar residues" evidence="6">
    <location>
        <begin position="763"/>
        <end position="787"/>
    </location>
</feature>
<sequence>MSGNQKQAAAGGPQTQRFANPNNNYPPLQPQQPQRADGFAVSSPTPYLQQPNQGGNQGPGLRAGIAPTGPPNQASTPPNSDIKVQSLQQPTLYVRTSNQNYYNRSPPGPPNQPARMQNHNRPPQPQIYSQPPNVGFMGGIPPQMYLTPAAFYNSGGQRQQNLFQPLMHPLMHPQAFAPTNYASPPATYYNYMVRPQQQQSSAPPNPAQPAIPSLPIQQAAPQHAPPFQPQRQVNRGRRPNAISIIDPDTGKDRLNEVFGENSHPASGESSARQTPQPGSGGPPANQPHPQQQQQQPNSKEMQNTFARQVAQALGSDSIAQQQQQHQMDHHQPQSAVDYRHHHEPPPAPVQVVQEDPVDPTHYPGPQPVPVSPYDIAQSSKLKVQAKEFISNSKSSKETTPIVSANCDAAEVTLPSKPPKSDRESPVKGRKKDRGGVAAPTAAPAAEKEAAATAPPAEDKPSEAAAVGSTNVGSTQPEKKKEEGKKDAAKGADAKELSPDGDGAHQETAKSKNQANKIINQQQQQSQVGKQTGQKGNNVAAVPASQPKNSNSKGSKKTDLNQKGASKEGTDMDAISDVAVSNEDATNANAKPAAADAINANSVQPAAPAPAAAADLNENTAPAAKSKDPIAITTTTTISKSEKQSKPMFDVLSIVKDQPPPKISTAPQPKPAASEDEPDRAAISSNERLVQAKNEANAKETNNSNADNLKYEDGQWSPFNKDGKKVYNREFLFSLKDAPASKLKPNNIYDAISFDENNRRQQEGRFSSLSGRGTDFSNPPYIKSNSQKGGVLPKRNSQSGKLGGSGKNNKMPGKLSISLSIRDDVKLNLTENAWKPARLNAKPETASDEDKKTAELYKKVRGVLNKLTPQKFDTLVTQVRTLKIGNADRLQGVIDLVFEKAVDEPNFSVAYALMCRELALIQVPTANSKPEAPEFVNFRKLLITRCQMEFEKQSVDESTREVKMKEIEATADADKKKDLQFELDEHDRKLRMKSVGNIRFIGELFKQQMLTVNIMLRCLHNLLDNKDEESLECLCKLLTTIGKELETKNVPLEPIFKVMRDIVERRSIKVSSRVKFMLQDVIDLRGAKWVPRRQDVNPKTIDQIQKEAQDEQNNIAAMNSMPAQRKDDRGGGGNQNSNSGDRGGGGKQRKNNVGDDGWIQTGRNHRAQQHFSVQSDKLKSKPPQMEEMSLGSANLFNTWGKGSNIKNVVAPPMGAQSNNIYAALEKEASDSYTQEKKSGGGNRRDAYHSKGHSLERNSSQRGGYDGRAPPPQQQQQHRGPPQQQQHQQPAAPVPAAAAPAAAVAPPPAAVKPPQAREQLSEEQLERRFKNALDEYVSDNIGVDEFDQEIRACVPDDYVPKLINNCICNILEKTRPARVKTGELLANLIKLDTVSLESFSTGLQETFDIADDMVIDIPMFWQYLAEILHSLICMEVLPLTRLHKMLEGLGQDHHYRFVGTLLLTVAEAKGQGFLKSLWQVSQLRLTDVTGGKEPESFVRDFKLEFLNDANTPAGEGEFTYDQIQAKLTEFFINKKNVDEIGSWIGANVGDRVKENKFIRALVTAILKDSIKKDSLSVEIFHRHLVLLQKYIDNNSESELQCLYAVQSLVNEMEHPKGLLLSIVNNLYEPWAISLESFLAWEASTDPAEQAGKGVALKQLNQFLTELKDDQEDSNSDE</sequence>
<dbReference type="PANTHER" id="PTHR23253:SF78">
    <property type="entry name" value="EUKARYOTIC TRANSLATION INITIATION FACTOR 4G1, ISOFORM B-RELATED"/>
    <property type="match status" value="1"/>
</dbReference>
<dbReference type="GO" id="GO:0016281">
    <property type="term" value="C:eukaryotic translation initiation factor 4F complex"/>
    <property type="evidence" value="ECO:0007669"/>
    <property type="project" value="TreeGrafter"/>
</dbReference>
<dbReference type="SMART" id="SM00544">
    <property type="entry name" value="MA3"/>
    <property type="match status" value="1"/>
</dbReference>
<name>A0A9P0FIJ6_BRAAE</name>
<feature type="compositionally biased region" description="Low complexity" evidence="6">
    <location>
        <begin position="1272"/>
        <end position="1302"/>
    </location>
</feature>
<keyword evidence="5" id="KW-0648">Protein biosynthesis</keyword>
<feature type="region of interest" description="Disordered" evidence="6">
    <location>
        <begin position="1230"/>
        <end position="1322"/>
    </location>
</feature>
<evidence type="ECO:0000313" key="10">
    <source>
        <dbReference type="Proteomes" id="UP001154078"/>
    </source>
</evidence>
<dbReference type="Pfam" id="PF02854">
    <property type="entry name" value="MIF4G"/>
    <property type="match status" value="1"/>
</dbReference>
<dbReference type="Pfam" id="PF02020">
    <property type="entry name" value="W2"/>
    <property type="match status" value="1"/>
</dbReference>
<feature type="compositionally biased region" description="Basic and acidic residues" evidence="6">
    <location>
        <begin position="476"/>
        <end position="509"/>
    </location>
</feature>
<feature type="domain" description="W2" evidence="7">
    <location>
        <begin position="1511"/>
        <end position="1674"/>
    </location>
</feature>
<evidence type="ECO:0000256" key="1">
    <source>
        <dbReference type="ARBA" id="ARBA00005775"/>
    </source>
</evidence>
<dbReference type="GO" id="GO:0003743">
    <property type="term" value="F:translation initiation factor activity"/>
    <property type="evidence" value="ECO:0007669"/>
    <property type="project" value="UniProtKB-KW"/>
</dbReference>
<dbReference type="Pfam" id="PF21140">
    <property type="entry name" value="eIF4G1-like_eIF4E-bd"/>
    <property type="match status" value="1"/>
</dbReference>
<evidence type="ECO:0000256" key="5">
    <source>
        <dbReference type="ARBA" id="ARBA00022917"/>
    </source>
</evidence>
<dbReference type="InterPro" id="IPR016024">
    <property type="entry name" value="ARM-type_fold"/>
</dbReference>
<evidence type="ECO:0000313" key="9">
    <source>
        <dbReference type="EMBL" id="CAH0558222.1"/>
    </source>
</evidence>
<evidence type="ECO:0000256" key="2">
    <source>
        <dbReference type="ARBA" id="ARBA00022540"/>
    </source>
</evidence>
<feature type="compositionally biased region" description="Polar residues" evidence="6">
    <location>
        <begin position="71"/>
        <end position="82"/>
    </location>
</feature>
<feature type="region of interest" description="Disordered" evidence="6">
    <location>
        <begin position="1"/>
        <end position="82"/>
    </location>
</feature>
<feature type="region of interest" description="Disordered" evidence="6">
    <location>
        <begin position="753"/>
        <end position="812"/>
    </location>
</feature>
<dbReference type="SMART" id="SM00515">
    <property type="entry name" value="eIF5C"/>
    <property type="match status" value="1"/>
</dbReference>
<feature type="compositionally biased region" description="Polar residues" evidence="6">
    <location>
        <begin position="389"/>
        <end position="402"/>
    </location>
</feature>
<dbReference type="PROSITE" id="PS51363">
    <property type="entry name" value="W2"/>
    <property type="match status" value="1"/>
</dbReference>
<feature type="region of interest" description="Disordered" evidence="6">
    <location>
        <begin position="98"/>
        <end position="130"/>
    </location>
</feature>
<feature type="compositionally biased region" description="Low complexity" evidence="6">
    <location>
        <begin position="584"/>
        <end position="623"/>
    </location>
</feature>
<dbReference type="Pfam" id="PF02847">
    <property type="entry name" value="MA3"/>
    <property type="match status" value="1"/>
</dbReference>
<keyword evidence="2" id="KW-0396">Initiation factor</keyword>
<feature type="region of interest" description="Disordered" evidence="6">
    <location>
        <begin position="218"/>
        <end position="719"/>
    </location>
</feature>
<dbReference type="Gene3D" id="1.25.40.180">
    <property type="match status" value="3"/>
</dbReference>
<feature type="compositionally biased region" description="Polar residues" evidence="6">
    <location>
        <begin position="297"/>
        <end position="306"/>
    </location>
</feature>
<dbReference type="GO" id="GO:0006417">
    <property type="term" value="P:regulation of translation"/>
    <property type="evidence" value="ECO:0007669"/>
    <property type="project" value="UniProtKB-KW"/>
</dbReference>
<feature type="compositionally biased region" description="Basic and acidic residues" evidence="6">
    <location>
        <begin position="326"/>
        <end position="344"/>
    </location>
</feature>
<feature type="compositionally biased region" description="Basic and acidic residues" evidence="6">
    <location>
        <begin position="1230"/>
        <end position="1254"/>
    </location>
</feature>
<evidence type="ECO:0000259" key="7">
    <source>
        <dbReference type="PROSITE" id="PS51363"/>
    </source>
</evidence>
<dbReference type="SUPFAM" id="SSF48371">
    <property type="entry name" value="ARM repeat"/>
    <property type="match status" value="3"/>
</dbReference>
<dbReference type="InterPro" id="IPR049485">
    <property type="entry name" value="eIF4G1-like_eIF4E-bd"/>
</dbReference>
<feature type="domain" description="MI" evidence="8">
    <location>
        <begin position="1322"/>
        <end position="1445"/>
    </location>
</feature>
<dbReference type="InterPro" id="IPR003890">
    <property type="entry name" value="MIF4G-like_typ-3"/>
</dbReference>
<dbReference type="InterPro" id="IPR003307">
    <property type="entry name" value="W2_domain"/>
</dbReference>
<feature type="compositionally biased region" description="Polar residues" evidence="6">
    <location>
        <begin position="1"/>
        <end position="19"/>
    </location>
</feature>
<feature type="compositionally biased region" description="Polar residues" evidence="6">
    <location>
        <begin position="263"/>
        <end position="277"/>
    </location>
</feature>
<feature type="compositionally biased region" description="Low complexity" evidence="6">
    <location>
        <begin position="510"/>
        <end position="535"/>
    </location>
</feature>
<dbReference type="PANTHER" id="PTHR23253">
    <property type="entry name" value="EUKARYOTIC TRANSLATION INITIATION FACTOR 4 GAMMA"/>
    <property type="match status" value="1"/>
</dbReference>
<evidence type="ECO:0000256" key="4">
    <source>
        <dbReference type="ARBA" id="ARBA00022845"/>
    </source>
</evidence>
<proteinExistence type="inferred from homology"/>
<gene>
    <name evidence="9" type="ORF">MELIAE_LOCUS8742</name>
</gene>
<dbReference type="FunFam" id="1.25.40.180:FF:000042">
    <property type="entry name" value="Eukaryotic translation initiation factor 4 gamma"/>
    <property type="match status" value="1"/>
</dbReference>